<dbReference type="SUPFAM" id="SSF48452">
    <property type="entry name" value="TPR-like"/>
    <property type="match status" value="1"/>
</dbReference>
<feature type="signal peptide" evidence="2">
    <location>
        <begin position="1"/>
        <end position="40"/>
    </location>
</feature>
<feature type="chain" id="PRO_5003488665" description="Cell division coordinator CpoB" evidence="2">
    <location>
        <begin position="41"/>
        <end position="298"/>
    </location>
</feature>
<feature type="compositionally biased region" description="Basic and acidic residues" evidence="1">
    <location>
        <begin position="75"/>
        <end position="86"/>
    </location>
</feature>
<keyword evidence="2" id="KW-0732">Signal</keyword>
<evidence type="ECO:0000313" key="3">
    <source>
        <dbReference type="EMBL" id="EHD14576.1"/>
    </source>
</evidence>
<proteinExistence type="predicted"/>
<dbReference type="Proteomes" id="UP000005939">
    <property type="component" value="Unassembled WGS sequence"/>
</dbReference>
<dbReference type="AlphaFoldDB" id="G6EYI8"/>
<dbReference type="PATRIC" id="fig|1088868.3.peg.508"/>
<sequence>MLFFETHLKQSESLSYKKLFKGALLGVFLLSSGMMSSAFAQDVSSRDVISLQNQIEALKSQVTQLQQTQSVSGSSDRRSSKSDSKGNVDPSGLLPELLTRVNNLEDQQRIMRGQLDDLTNQVQTKIDLLNKKIDDANFAAGGNGGGSTAGAAAVTAAPAAAATSASNTPKAASAGNSLQDGQQALLSKNYSEAESIARNIIGTPQGKKSVPAHFLLAQSLAGQQRYKDASLGYFDIYKKFPDSTRAPEALLGVSITLLKNGDSAASCQALTLLKSKYPNASSRIKGAAASLNKKAKCS</sequence>
<protein>
    <recommendedName>
        <fullName evidence="5">Cell division coordinator CpoB</fullName>
    </recommendedName>
</protein>
<feature type="region of interest" description="Disordered" evidence="1">
    <location>
        <begin position="66"/>
        <end position="94"/>
    </location>
</feature>
<organism evidence="3 4">
    <name type="scientific">Commensalibacter intestini A911</name>
    <dbReference type="NCBI Taxonomy" id="1088868"/>
    <lineage>
        <taxon>Bacteria</taxon>
        <taxon>Pseudomonadati</taxon>
        <taxon>Pseudomonadota</taxon>
        <taxon>Alphaproteobacteria</taxon>
        <taxon>Acetobacterales</taxon>
        <taxon>Acetobacteraceae</taxon>
    </lineage>
</organism>
<gene>
    <name evidence="3" type="ORF">CIN_05080</name>
</gene>
<evidence type="ECO:0000313" key="4">
    <source>
        <dbReference type="Proteomes" id="UP000005939"/>
    </source>
</evidence>
<dbReference type="InterPro" id="IPR011990">
    <property type="entry name" value="TPR-like_helical_dom_sf"/>
</dbReference>
<dbReference type="EMBL" id="AGFR01000003">
    <property type="protein sequence ID" value="EHD14576.1"/>
    <property type="molecule type" value="Genomic_DNA"/>
</dbReference>
<accession>G6EYI8</accession>
<evidence type="ECO:0008006" key="5">
    <source>
        <dbReference type="Google" id="ProtNLM"/>
    </source>
</evidence>
<dbReference type="eggNOG" id="COG1729">
    <property type="taxonomic scope" value="Bacteria"/>
</dbReference>
<dbReference type="OrthoDB" id="7281831at2"/>
<dbReference type="RefSeq" id="WP_008853498.1">
    <property type="nucleotide sequence ID" value="NZ_AGFR01000003.1"/>
</dbReference>
<comment type="caution">
    <text evidence="3">The sequence shown here is derived from an EMBL/GenBank/DDBJ whole genome shotgun (WGS) entry which is preliminary data.</text>
</comment>
<evidence type="ECO:0000256" key="2">
    <source>
        <dbReference type="SAM" id="SignalP"/>
    </source>
</evidence>
<evidence type="ECO:0000256" key="1">
    <source>
        <dbReference type="SAM" id="MobiDB-lite"/>
    </source>
</evidence>
<dbReference type="STRING" id="1088868.CIN_05080"/>
<reference evidence="3 4" key="1">
    <citation type="submission" date="2011-10" db="EMBL/GenBank/DDBJ databases">
        <title>Genome Sequence of Commensalibacter intestini A911, isolated from Drosophila gut.</title>
        <authorList>
            <person name="Lee W.-J."/>
            <person name="Kim E.-K."/>
        </authorList>
    </citation>
    <scope>NUCLEOTIDE SEQUENCE [LARGE SCALE GENOMIC DNA]</scope>
    <source>
        <strain evidence="3 4">A911</strain>
    </source>
</reference>
<name>G6EYI8_9PROT</name>
<dbReference type="Gene3D" id="1.25.40.10">
    <property type="entry name" value="Tetratricopeptide repeat domain"/>
    <property type="match status" value="1"/>
</dbReference>